<gene>
    <name evidence="3" type="ORF">J2S77_002937</name>
</gene>
<evidence type="ECO:0000256" key="1">
    <source>
        <dbReference type="ARBA" id="ARBA00002286"/>
    </source>
</evidence>
<dbReference type="NCBIfam" id="NF033516">
    <property type="entry name" value="transpos_IS3"/>
    <property type="match status" value="1"/>
</dbReference>
<dbReference type="Gene3D" id="3.30.420.10">
    <property type="entry name" value="Ribonuclease H-like superfamily/Ribonuclease H"/>
    <property type="match status" value="1"/>
</dbReference>
<evidence type="ECO:0000259" key="2">
    <source>
        <dbReference type="PROSITE" id="PS50994"/>
    </source>
</evidence>
<accession>A0ABT9VIY1</accession>
<dbReference type="InterPro" id="IPR001584">
    <property type="entry name" value="Integrase_cat-core"/>
</dbReference>
<dbReference type="InterPro" id="IPR048020">
    <property type="entry name" value="Transpos_IS3"/>
</dbReference>
<proteinExistence type="predicted"/>
<dbReference type="PANTHER" id="PTHR46889">
    <property type="entry name" value="TRANSPOSASE INSF FOR INSERTION SEQUENCE IS3B-RELATED"/>
    <property type="match status" value="1"/>
</dbReference>
<keyword evidence="4" id="KW-1185">Reference proteome</keyword>
<dbReference type="Pfam" id="PF13276">
    <property type="entry name" value="HTH_21"/>
    <property type="match status" value="1"/>
</dbReference>
<comment type="function">
    <text evidence="1">Involved in the transposition of the insertion sequence.</text>
</comment>
<dbReference type="InterPro" id="IPR050900">
    <property type="entry name" value="Transposase_IS3/IS150/IS904"/>
</dbReference>
<feature type="domain" description="Integrase catalytic" evidence="2">
    <location>
        <begin position="122"/>
        <end position="285"/>
    </location>
</feature>
<comment type="caution">
    <text evidence="3">The sequence shown here is derived from an EMBL/GenBank/DDBJ whole genome shotgun (WGS) entry which is preliminary data.</text>
</comment>
<dbReference type="EMBL" id="JAUSTQ010000029">
    <property type="protein sequence ID" value="MDQ0160929.1"/>
    <property type="molecule type" value="Genomic_DNA"/>
</dbReference>
<dbReference type="Pfam" id="PF00665">
    <property type="entry name" value="rve"/>
    <property type="match status" value="1"/>
</dbReference>
<organism evidence="3 4">
    <name type="scientific">Alkalibacillus salilacus</name>
    <dbReference type="NCBI Taxonomy" id="284582"/>
    <lineage>
        <taxon>Bacteria</taxon>
        <taxon>Bacillati</taxon>
        <taxon>Bacillota</taxon>
        <taxon>Bacilli</taxon>
        <taxon>Bacillales</taxon>
        <taxon>Bacillaceae</taxon>
        <taxon>Alkalibacillus</taxon>
    </lineage>
</organism>
<dbReference type="InterPro" id="IPR012337">
    <property type="entry name" value="RNaseH-like_sf"/>
</dbReference>
<sequence>MEADIFVDVVDAFKGRYTVMDICMCFGIPRSTYYRWKASTSSEIPTLHQLIIDICKQLSHRIGHRKVKKILKKDYGIHVNRKTVQKVMQTYEIQCRVKVKRQKYIAGESKIVVPNLLKQDFTADKPNQKWVTDITYLPYGSKMMYLSTIMDLYNNEVLAYTISDTQHVEFVLETLRDACDGRETHDVILHSDQGSQYTSYAYQALAKENGITTSMSRKGNCFDNAVIESFHSSLKSEEFAAQLRATLTPSIIIEKVVNYMYYYNYIRPFSKLNCHSPVEYRTAAA</sequence>
<dbReference type="Pfam" id="PF13333">
    <property type="entry name" value="rve_2"/>
    <property type="match status" value="1"/>
</dbReference>
<reference evidence="3 4" key="1">
    <citation type="submission" date="2023-07" db="EMBL/GenBank/DDBJ databases">
        <title>Genomic Encyclopedia of Type Strains, Phase IV (KMG-IV): sequencing the most valuable type-strain genomes for metagenomic binning, comparative biology and taxonomic classification.</title>
        <authorList>
            <person name="Goeker M."/>
        </authorList>
    </citation>
    <scope>NUCLEOTIDE SEQUENCE [LARGE SCALE GENOMIC DNA]</scope>
    <source>
        <strain evidence="3 4">DSM 16460</strain>
    </source>
</reference>
<dbReference type="PANTHER" id="PTHR46889:SF5">
    <property type="entry name" value="INTEGRASE PROTEIN"/>
    <property type="match status" value="1"/>
</dbReference>
<dbReference type="PROSITE" id="PS50994">
    <property type="entry name" value="INTEGRASE"/>
    <property type="match status" value="1"/>
</dbReference>
<protein>
    <submittedName>
        <fullName evidence="3">Transposase InsO family protein</fullName>
    </submittedName>
</protein>
<dbReference type="SUPFAM" id="SSF53098">
    <property type="entry name" value="Ribonuclease H-like"/>
    <property type="match status" value="1"/>
</dbReference>
<dbReference type="InterPro" id="IPR025948">
    <property type="entry name" value="HTH-like_dom"/>
</dbReference>
<dbReference type="Proteomes" id="UP001224359">
    <property type="component" value="Unassembled WGS sequence"/>
</dbReference>
<evidence type="ECO:0000313" key="3">
    <source>
        <dbReference type="EMBL" id="MDQ0160929.1"/>
    </source>
</evidence>
<evidence type="ECO:0000313" key="4">
    <source>
        <dbReference type="Proteomes" id="UP001224359"/>
    </source>
</evidence>
<name>A0ABT9VIY1_9BACI</name>
<dbReference type="InterPro" id="IPR036397">
    <property type="entry name" value="RNaseH_sf"/>
</dbReference>